<sequence length="609" mass="69794">MAVINKDLLSLKDIADFCNTSSTSVSNWRTRDKDHERFPLPYQEISGTPLWKPDDIIEFLKIKFGEDFDVIATGNMTKKTIAVTGRPKGGKSFFSSRMVKDKTGFMRLFCGNASDKTACPIYIKISDYTTTESFVFHSDFNSIYSEDQDEDILKVKARVSALVNSNFQQSDIDKMHEIEDTIWMMREIEKRFENRRDSDTYIDTYQKPSEFTARILRKYKLGSIEIIDTPGVAGKVDASRIAKSDIYFFLLKSDNSDEAETIKSIVDSLKADIATSKAAFLYKKEGYFMTEKKYDEARTSVREDMKAYNDLFADLRKNIISTELDLCDPAEHCIVFPTMDAEDMTLAEEQFLKDIGEKLDEAFQTDTDEIYDKKYHEVIEQYGQTAKDFAIKVLSDIPKHDIGNGDKVFSTEDVVAGHHDRVMTGDNYMFHSDLRMAYKKESNLLEQYFSQFKIEDYKESWQQVIIKYLYRKLSSSVRTDRGLGIGIHPWEEKPARTMLVEESIFADSILAAISGVESNMRNIPYRNALRSNNIESATWNCVACTDDNEALLKLDLVKDSLLNVKVSSRQEMVLCRYVGGLRKVAEYEVIKKMGYSDSETKGIVKALSF</sequence>
<reference evidence="1 2" key="2">
    <citation type="submission" date="2017-10" db="EMBL/GenBank/DDBJ databases">
        <authorList>
            <person name="Banno H."/>
            <person name="Chua N.-H."/>
        </authorList>
    </citation>
    <scope>NUCLEOTIDE SEQUENCE [LARGE SCALE GENOMIC DNA]</scope>
    <source>
        <strain evidence="1 2">JK626</strain>
    </source>
</reference>
<organism evidence="1 2">
    <name type="scientific">Pseudobutyrivibrio ruminis</name>
    <dbReference type="NCBI Taxonomy" id="46206"/>
    <lineage>
        <taxon>Bacteria</taxon>
        <taxon>Bacillati</taxon>
        <taxon>Bacillota</taxon>
        <taxon>Clostridia</taxon>
        <taxon>Lachnospirales</taxon>
        <taxon>Lachnospiraceae</taxon>
        <taxon>Pseudobutyrivibrio</taxon>
    </lineage>
</organism>
<evidence type="ECO:0000313" key="2">
    <source>
        <dbReference type="Proteomes" id="UP000225889"/>
    </source>
</evidence>
<accession>A0A2G3E094</accession>
<protein>
    <submittedName>
        <fullName evidence="1">Uncharacterized protein</fullName>
    </submittedName>
</protein>
<evidence type="ECO:0000313" key="1">
    <source>
        <dbReference type="EMBL" id="PHU36553.1"/>
    </source>
</evidence>
<dbReference type="EMBL" id="PDYF01000002">
    <property type="protein sequence ID" value="PHU36553.1"/>
    <property type="molecule type" value="Genomic_DNA"/>
</dbReference>
<dbReference type="AlphaFoldDB" id="A0A2G3E094"/>
<reference evidence="1 2" key="1">
    <citation type="submission" date="2017-10" db="EMBL/GenBank/DDBJ databases">
        <title>Resolving the taxonomy of Roseburia spp., Eubacterium rectale and Agathobacter spp. through phylogenomic analysis.</title>
        <authorList>
            <person name="Sheridan P.O."/>
            <person name="Walker A.W."/>
            <person name="Duncan S.H."/>
            <person name="Scott K.P."/>
            <person name="Toole P.W.O."/>
            <person name="Luis P."/>
            <person name="Flint H.J."/>
        </authorList>
    </citation>
    <scope>NUCLEOTIDE SEQUENCE [LARGE SCALE GENOMIC DNA]</scope>
    <source>
        <strain evidence="1 2">JK626</strain>
    </source>
</reference>
<comment type="caution">
    <text evidence="1">The sequence shown here is derived from an EMBL/GenBank/DDBJ whole genome shotgun (WGS) entry which is preliminary data.</text>
</comment>
<gene>
    <name evidence="1" type="ORF">CSX01_00325</name>
</gene>
<proteinExistence type="predicted"/>
<dbReference type="Proteomes" id="UP000225889">
    <property type="component" value="Unassembled WGS sequence"/>
</dbReference>
<name>A0A2G3E094_9FIRM</name>
<dbReference type="RefSeq" id="WP_099391022.1">
    <property type="nucleotide sequence ID" value="NZ_PDYF01000002.1"/>
</dbReference>